<keyword evidence="6 7" id="KW-0472">Membrane</keyword>
<evidence type="ECO:0000256" key="5">
    <source>
        <dbReference type="ARBA" id="ARBA00022989"/>
    </source>
</evidence>
<dbReference type="InterPro" id="IPR000515">
    <property type="entry name" value="MetI-like"/>
</dbReference>
<feature type="transmembrane region" description="Helical" evidence="7">
    <location>
        <begin position="253"/>
        <end position="276"/>
    </location>
</feature>
<feature type="transmembrane region" description="Helical" evidence="7">
    <location>
        <begin position="114"/>
        <end position="135"/>
    </location>
</feature>
<proteinExistence type="predicted"/>
<evidence type="ECO:0000256" key="4">
    <source>
        <dbReference type="ARBA" id="ARBA00022692"/>
    </source>
</evidence>
<reference evidence="9" key="1">
    <citation type="journal article" date="2015" name="Nature">
        <title>Complex archaea that bridge the gap between prokaryotes and eukaryotes.</title>
        <authorList>
            <person name="Spang A."/>
            <person name="Saw J.H."/>
            <person name="Jorgensen S.L."/>
            <person name="Zaremba-Niedzwiedzka K."/>
            <person name="Martijn J."/>
            <person name="Lind A.E."/>
            <person name="van Eijk R."/>
            <person name="Schleper C."/>
            <person name="Guy L."/>
            <person name="Ettema T.J."/>
        </authorList>
    </citation>
    <scope>NUCLEOTIDE SEQUENCE</scope>
</reference>
<comment type="caution">
    <text evidence="9">The sequence shown here is derived from an EMBL/GenBank/DDBJ whole genome shotgun (WGS) entry which is preliminary data.</text>
</comment>
<keyword evidence="5 7" id="KW-1133">Transmembrane helix</keyword>
<feature type="transmembrane region" description="Helical" evidence="7">
    <location>
        <begin position="211"/>
        <end position="233"/>
    </location>
</feature>
<dbReference type="Pfam" id="PF00528">
    <property type="entry name" value="BPD_transp_1"/>
    <property type="match status" value="1"/>
</dbReference>
<feature type="transmembrane region" description="Helical" evidence="7">
    <location>
        <begin position="77"/>
        <end position="102"/>
    </location>
</feature>
<evidence type="ECO:0000259" key="8">
    <source>
        <dbReference type="PROSITE" id="PS50928"/>
    </source>
</evidence>
<evidence type="ECO:0000313" key="9">
    <source>
        <dbReference type="EMBL" id="KKM98799.1"/>
    </source>
</evidence>
<dbReference type="PROSITE" id="PS50928">
    <property type="entry name" value="ABC_TM1"/>
    <property type="match status" value="1"/>
</dbReference>
<dbReference type="CDD" id="cd06261">
    <property type="entry name" value="TM_PBP2"/>
    <property type="match status" value="1"/>
</dbReference>
<keyword evidence="4 7" id="KW-0812">Transmembrane</keyword>
<sequence length="293" mass="32864">MSATFFLMKAIPGDPFSSEQNMPKEVLKSLNIHYGLDKPLLYQYIKYLKGFFTFDLGPSLIYEGREVFEIIKDGLPITMMLGFESLIISLTTGLILGCLAAIKKDKWQSSFVTIFAIIGISVPNFLFASLLQYFFAMKLHLFPIARFESFLHSILPAVALASLPTAYIARLMKTSMIEVLSKDYIKTAKAKGLSTFDVIFKHAFKNAILPVVSYLGPLSAHVLTGSFVIEKIFSIPGIGMWLVSSISARDYPVIIGLSVFYSFILIMIMFFLDIIYKLIDPRIDIENADRKGS</sequence>
<comment type="subcellular location">
    <subcellularLocation>
        <location evidence="1">Cell membrane</location>
        <topology evidence="1">Multi-pass membrane protein</topology>
    </subcellularLocation>
</comment>
<dbReference type="GO" id="GO:0005886">
    <property type="term" value="C:plasma membrane"/>
    <property type="evidence" value="ECO:0007669"/>
    <property type="project" value="UniProtKB-SubCell"/>
</dbReference>
<dbReference type="PANTHER" id="PTHR43163">
    <property type="entry name" value="DIPEPTIDE TRANSPORT SYSTEM PERMEASE PROTEIN DPPB-RELATED"/>
    <property type="match status" value="1"/>
</dbReference>
<organism evidence="9">
    <name type="scientific">marine sediment metagenome</name>
    <dbReference type="NCBI Taxonomy" id="412755"/>
    <lineage>
        <taxon>unclassified sequences</taxon>
        <taxon>metagenomes</taxon>
        <taxon>ecological metagenomes</taxon>
    </lineage>
</organism>
<feature type="transmembrane region" description="Helical" evidence="7">
    <location>
        <begin position="150"/>
        <end position="169"/>
    </location>
</feature>
<dbReference type="SUPFAM" id="SSF161098">
    <property type="entry name" value="MetI-like"/>
    <property type="match status" value="1"/>
</dbReference>
<keyword evidence="3" id="KW-1003">Cell membrane</keyword>
<dbReference type="GO" id="GO:0055085">
    <property type="term" value="P:transmembrane transport"/>
    <property type="evidence" value="ECO:0007669"/>
    <property type="project" value="InterPro"/>
</dbReference>
<evidence type="ECO:0000256" key="3">
    <source>
        <dbReference type="ARBA" id="ARBA00022475"/>
    </source>
</evidence>
<keyword evidence="2" id="KW-0813">Transport</keyword>
<dbReference type="InterPro" id="IPR035906">
    <property type="entry name" value="MetI-like_sf"/>
</dbReference>
<dbReference type="Gene3D" id="1.10.3720.10">
    <property type="entry name" value="MetI-like"/>
    <property type="match status" value="1"/>
</dbReference>
<accession>A0A0F9LUK4</accession>
<dbReference type="AlphaFoldDB" id="A0A0F9LUK4"/>
<feature type="domain" description="ABC transmembrane type-1" evidence="8">
    <location>
        <begin position="75"/>
        <end position="276"/>
    </location>
</feature>
<gene>
    <name evidence="9" type="ORF">LCGC14_1154300</name>
</gene>
<name>A0A0F9LUK4_9ZZZZ</name>
<evidence type="ECO:0000256" key="1">
    <source>
        <dbReference type="ARBA" id="ARBA00004651"/>
    </source>
</evidence>
<protein>
    <recommendedName>
        <fullName evidence="8">ABC transmembrane type-1 domain-containing protein</fullName>
    </recommendedName>
</protein>
<evidence type="ECO:0000256" key="7">
    <source>
        <dbReference type="SAM" id="Phobius"/>
    </source>
</evidence>
<evidence type="ECO:0000256" key="2">
    <source>
        <dbReference type="ARBA" id="ARBA00022448"/>
    </source>
</evidence>
<evidence type="ECO:0000256" key="6">
    <source>
        <dbReference type="ARBA" id="ARBA00023136"/>
    </source>
</evidence>
<dbReference type="PANTHER" id="PTHR43163:SF6">
    <property type="entry name" value="DIPEPTIDE TRANSPORT SYSTEM PERMEASE PROTEIN DPPB-RELATED"/>
    <property type="match status" value="1"/>
</dbReference>
<dbReference type="EMBL" id="LAZR01005577">
    <property type="protein sequence ID" value="KKM98799.1"/>
    <property type="molecule type" value="Genomic_DNA"/>
</dbReference>